<accession>A0A5N6P799</accession>
<evidence type="ECO:0000313" key="2">
    <source>
        <dbReference type="EMBL" id="KAD5960880.1"/>
    </source>
</evidence>
<dbReference type="AlphaFoldDB" id="A0A5N6P799"/>
<evidence type="ECO:0000256" key="1">
    <source>
        <dbReference type="SAM" id="MobiDB-lite"/>
    </source>
</evidence>
<feature type="region of interest" description="Disordered" evidence="1">
    <location>
        <begin position="168"/>
        <end position="205"/>
    </location>
</feature>
<dbReference type="Gene3D" id="3.90.950.10">
    <property type="match status" value="1"/>
</dbReference>
<dbReference type="OrthoDB" id="787091at2759"/>
<name>A0A5N6P799_9ASTR</name>
<comment type="caution">
    <text evidence="2">The sequence shown here is derived from an EMBL/GenBank/DDBJ whole genome shotgun (WGS) entry which is preliminary data.</text>
</comment>
<gene>
    <name evidence="2" type="ORF">E3N88_12352</name>
</gene>
<proteinExistence type="predicted"/>
<organism evidence="2 3">
    <name type="scientific">Mikania micrantha</name>
    <name type="common">bitter vine</name>
    <dbReference type="NCBI Taxonomy" id="192012"/>
    <lineage>
        <taxon>Eukaryota</taxon>
        <taxon>Viridiplantae</taxon>
        <taxon>Streptophyta</taxon>
        <taxon>Embryophyta</taxon>
        <taxon>Tracheophyta</taxon>
        <taxon>Spermatophyta</taxon>
        <taxon>Magnoliopsida</taxon>
        <taxon>eudicotyledons</taxon>
        <taxon>Gunneridae</taxon>
        <taxon>Pentapetalae</taxon>
        <taxon>asterids</taxon>
        <taxon>campanulids</taxon>
        <taxon>Asterales</taxon>
        <taxon>Asteraceae</taxon>
        <taxon>Asteroideae</taxon>
        <taxon>Heliantheae alliance</taxon>
        <taxon>Eupatorieae</taxon>
        <taxon>Mikania</taxon>
    </lineage>
</organism>
<dbReference type="Proteomes" id="UP000326396">
    <property type="component" value="Linkage Group LG14"/>
</dbReference>
<protein>
    <submittedName>
        <fullName evidence="2">Uncharacterized protein</fullName>
    </submittedName>
</protein>
<sequence>MARMIDDGGTLNVAGGLMLEHPLTAPFVDSVIGSPDGVMGLCKSLTQKLIEELVLCRGTNPTGLLSNTKAGWPNSDKPKICSFITIEKRMDTLTNRSFSLDEDRSFFYDLDKFTRSETSRPAPEIIDSSLPYEKLSDSIDDDESGNNQGRRNTNRAWRYVSKLFSLKRAGGGESSDTRRRSAGTVTVRPSSWRPDPNRRWPVQGW</sequence>
<keyword evidence="3" id="KW-1185">Reference proteome</keyword>
<evidence type="ECO:0000313" key="3">
    <source>
        <dbReference type="Proteomes" id="UP000326396"/>
    </source>
</evidence>
<dbReference type="InterPro" id="IPR029001">
    <property type="entry name" value="ITPase-like_fam"/>
</dbReference>
<dbReference type="EMBL" id="SZYD01000006">
    <property type="protein sequence ID" value="KAD5960880.1"/>
    <property type="molecule type" value="Genomic_DNA"/>
</dbReference>
<reference evidence="2 3" key="1">
    <citation type="submission" date="2019-05" db="EMBL/GenBank/DDBJ databases">
        <title>Mikania micrantha, genome provides insights into the molecular mechanism of rapid growth.</title>
        <authorList>
            <person name="Liu B."/>
        </authorList>
    </citation>
    <scope>NUCLEOTIDE SEQUENCE [LARGE SCALE GENOMIC DNA]</scope>
    <source>
        <strain evidence="2">NLD-2019</strain>
        <tissue evidence="2">Leaf</tissue>
    </source>
</reference>
<dbReference type="SUPFAM" id="SSF52972">
    <property type="entry name" value="ITPase-like"/>
    <property type="match status" value="1"/>
</dbReference>